<dbReference type="Gene3D" id="3.40.50.300">
    <property type="entry name" value="P-loop containing nucleotide triphosphate hydrolases"/>
    <property type="match status" value="1"/>
</dbReference>
<evidence type="ECO:0000256" key="4">
    <source>
        <dbReference type="ARBA" id="ARBA00022840"/>
    </source>
</evidence>
<dbReference type="EMBL" id="CP099489">
    <property type="protein sequence ID" value="USQ80500.1"/>
    <property type="molecule type" value="Genomic_DNA"/>
</dbReference>
<comment type="similarity">
    <text evidence="1">Belongs to the ABC transporter superfamily.</text>
</comment>
<dbReference type="CDD" id="cd03257">
    <property type="entry name" value="ABC_NikE_OppD_transporters"/>
    <property type="match status" value="1"/>
</dbReference>
<organism evidence="6 7">
    <name type="scientific">Ornithinimicrobium faecis</name>
    <dbReference type="NCBI Taxonomy" id="2934158"/>
    <lineage>
        <taxon>Bacteria</taxon>
        <taxon>Bacillati</taxon>
        <taxon>Actinomycetota</taxon>
        <taxon>Actinomycetes</taxon>
        <taxon>Micrococcales</taxon>
        <taxon>Ornithinimicrobiaceae</taxon>
        <taxon>Ornithinimicrobium</taxon>
    </lineage>
</organism>
<reference evidence="6" key="1">
    <citation type="submission" date="2022-06" db="EMBL/GenBank/DDBJ databases">
        <title>Ornithinimicrobium HY1793.</title>
        <authorList>
            <person name="Huang Y."/>
        </authorList>
    </citation>
    <scope>NUCLEOTIDE SEQUENCE</scope>
    <source>
        <strain evidence="6">HY1793</strain>
    </source>
</reference>
<evidence type="ECO:0000313" key="7">
    <source>
        <dbReference type="Proteomes" id="UP001056455"/>
    </source>
</evidence>
<dbReference type="Pfam" id="PF08352">
    <property type="entry name" value="oligo_HPY"/>
    <property type="match status" value="1"/>
</dbReference>
<dbReference type="InterPro" id="IPR027417">
    <property type="entry name" value="P-loop_NTPase"/>
</dbReference>
<keyword evidence="7" id="KW-1185">Reference proteome</keyword>
<dbReference type="GO" id="GO:0005524">
    <property type="term" value="F:ATP binding"/>
    <property type="evidence" value="ECO:0007669"/>
    <property type="project" value="UniProtKB-KW"/>
</dbReference>
<proteinExistence type="inferred from homology"/>
<gene>
    <name evidence="6" type="ORF">NF556_02205</name>
</gene>
<dbReference type="SMART" id="SM00382">
    <property type="entry name" value="AAA"/>
    <property type="match status" value="1"/>
</dbReference>
<dbReference type="SUPFAM" id="SSF52540">
    <property type="entry name" value="P-loop containing nucleoside triphosphate hydrolases"/>
    <property type="match status" value="1"/>
</dbReference>
<accession>A0ABY4YUS3</accession>
<dbReference type="NCBIfam" id="TIGR01727">
    <property type="entry name" value="oligo_HPY"/>
    <property type="match status" value="1"/>
</dbReference>
<evidence type="ECO:0000256" key="2">
    <source>
        <dbReference type="ARBA" id="ARBA00022448"/>
    </source>
</evidence>
<keyword evidence="4 6" id="KW-0067">ATP-binding</keyword>
<evidence type="ECO:0000259" key="5">
    <source>
        <dbReference type="PROSITE" id="PS50893"/>
    </source>
</evidence>
<dbReference type="PANTHER" id="PTHR43776:SF7">
    <property type="entry name" value="D,D-DIPEPTIDE TRANSPORT ATP-BINDING PROTEIN DDPF-RELATED"/>
    <property type="match status" value="1"/>
</dbReference>
<keyword evidence="3" id="KW-0547">Nucleotide-binding</keyword>
<evidence type="ECO:0000256" key="3">
    <source>
        <dbReference type="ARBA" id="ARBA00022741"/>
    </source>
</evidence>
<dbReference type="InterPro" id="IPR050319">
    <property type="entry name" value="ABC_transp_ATP-bind"/>
</dbReference>
<dbReference type="PROSITE" id="PS50893">
    <property type="entry name" value="ABC_TRANSPORTER_2"/>
    <property type="match status" value="1"/>
</dbReference>
<dbReference type="InterPro" id="IPR003593">
    <property type="entry name" value="AAA+_ATPase"/>
</dbReference>
<dbReference type="Pfam" id="PF00005">
    <property type="entry name" value="ABC_tran"/>
    <property type="match status" value="1"/>
</dbReference>
<dbReference type="InterPro" id="IPR013563">
    <property type="entry name" value="Oligopep_ABC_C"/>
</dbReference>
<keyword evidence="2" id="KW-0813">Transport</keyword>
<evidence type="ECO:0000313" key="6">
    <source>
        <dbReference type="EMBL" id="USQ80500.1"/>
    </source>
</evidence>
<name>A0ABY4YUS3_9MICO</name>
<protein>
    <submittedName>
        <fullName evidence="6">ATP-binding cassette domain-containing protein</fullName>
    </submittedName>
</protein>
<dbReference type="Proteomes" id="UP001056455">
    <property type="component" value="Chromosome"/>
</dbReference>
<dbReference type="RefSeq" id="WP_252593875.1">
    <property type="nucleotide sequence ID" value="NZ_CP099489.1"/>
</dbReference>
<dbReference type="PANTHER" id="PTHR43776">
    <property type="entry name" value="TRANSPORT ATP-BINDING PROTEIN"/>
    <property type="match status" value="1"/>
</dbReference>
<evidence type="ECO:0000256" key="1">
    <source>
        <dbReference type="ARBA" id="ARBA00005417"/>
    </source>
</evidence>
<feature type="domain" description="ABC transporter" evidence="5">
    <location>
        <begin position="20"/>
        <end position="270"/>
    </location>
</feature>
<sequence>MTLSATADSATDRQGVAPLLEVTDLVKHFPVGGGLFRKESPPVRAVDGVSFSIGRGETLGLVGESGSGKSTLGRLVLRLLDPTSGTVTFDGQDITTARQSQVKPLRRRMQLIFQDPVSSFNPRMTIEDLLMEPMVVHGIGTPAERKRRCAELLDQVGLASSALAKYPHQFSGGQAQRIGIARALTTDPDLLVCDEAVSALDVSIQAQVLNLLKSIQQEQGISYLFIAHDLNVVRYISDRVCVMYLGKLAEVGGSDRIMADPLHPYTQALIRSIPAVTASSSRVERIPLQGEIPNPSKPPAGCRFHTRCPLKFDLCEQEEPQLHERDGSLTACHLYRPEASA</sequence>
<dbReference type="PROSITE" id="PS00211">
    <property type="entry name" value="ABC_TRANSPORTER_1"/>
    <property type="match status" value="1"/>
</dbReference>
<dbReference type="InterPro" id="IPR017871">
    <property type="entry name" value="ABC_transporter-like_CS"/>
</dbReference>
<dbReference type="InterPro" id="IPR003439">
    <property type="entry name" value="ABC_transporter-like_ATP-bd"/>
</dbReference>